<keyword evidence="7" id="KW-0915">Sodium</keyword>
<comment type="catalytic activity">
    <reaction evidence="11">
        <text>Na(+)(in) + H(+)(out) = Na(+)(out) + H(+)(in)</text>
        <dbReference type="Rhea" id="RHEA:29419"/>
        <dbReference type="ChEBI" id="CHEBI:15378"/>
        <dbReference type="ChEBI" id="CHEBI:29101"/>
    </reaction>
</comment>
<dbReference type="AlphaFoldDB" id="A0ABD0UYG4"/>
<dbReference type="InterPro" id="IPR018422">
    <property type="entry name" value="Cation/H_exchanger_CPA1"/>
</dbReference>
<dbReference type="Gene3D" id="6.10.140.1330">
    <property type="match status" value="1"/>
</dbReference>
<evidence type="ECO:0000256" key="1">
    <source>
        <dbReference type="ARBA" id="ARBA00004141"/>
    </source>
</evidence>
<feature type="domain" description="Cation/H+ exchanger transmembrane" evidence="14">
    <location>
        <begin position="103"/>
        <end position="238"/>
    </location>
</feature>
<keyword evidence="2" id="KW-0813">Transport</keyword>
<keyword evidence="8" id="KW-0406">Ion transport</keyword>
<proteinExistence type="predicted"/>
<evidence type="ECO:0000256" key="6">
    <source>
        <dbReference type="ARBA" id="ARBA00022989"/>
    </source>
</evidence>
<comment type="catalytic activity">
    <reaction evidence="12">
        <text>K(+)(in) + H(+)(out) = K(+)(out) + H(+)(in)</text>
        <dbReference type="Rhea" id="RHEA:29467"/>
        <dbReference type="ChEBI" id="CHEBI:15378"/>
        <dbReference type="ChEBI" id="CHEBI:29103"/>
    </reaction>
</comment>
<evidence type="ECO:0000256" key="3">
    <source>
        <dbReference type="ARBA" id="ARBA00022538"/>
    </source>
</evidence>
<evidence type="ECO:0000256" key="2">
    <source>
        <dbReference type="ARBA" id="ARBA00022448"/>
    </source>
</evidence>
<evidence type="ECO:0000256" key="13">
    <source>
        <dbReference type="SAM" id="Phobius"/>
    </source>
</evidence>
<dbReference type="PANTHER" id="PTHR10110">
    <property type="entry name" value="SODIUM/HYDROGEN EXCHANGER"/>
    <property type="match status" value="1"/>
</dbReference>
<feature type="transmembrane region" description="Helical" evidence="13">
    <location>
        <begin position="116"/>
        <end position="140"/>
    </location>
</feature>
<evidence type="ECO:0000256" key="4">
    <source>
        <dbReference type="ARBA" id="ARBA00022692"/>
    </source>
</evidence>
<dbReference type="Proteomes" id="UP001552299">
    <property type="component" value="Unassembled WGS sequence"/>
</dbReference>
<evidence type="ECO:0000256" key="9">
    <source>
        <dbReference type="ARBA" id="ARBA00023136"/>
    </source>
</evidence>
<evidence type="ECO:0000256" key="12">
    <source>
        <dbReference type="ARBA" id="ARBA00047912"/>
    </source>
</evidence>
<keyword evidence="16" id="KW-1185">Reference proteome</keyword>
<dbReference type="GO" id="GO:0006813">
    <property type="term" value="P:potassium ion transport"/>
    <property type="evidence" value="ECO:0007669"/>
    <property type="project" value="UniProtKB-KW"/>
</dbReference>
<evidence type="ECO:0000313" key="15">
    <source>
        <dbReference type="EMBL" id="KAL0915412.1"/>
    </source>
</evidence>
<keyword evidence="9 13" id="KW-0472">Membrane</keyword>
<accession>A0ABD0UYG4</accession>
<evidence type="ECO:0000256" key="5">
    <source>
        <dbReference type="ARBA" id="ARBA00022958"/>
    </source>
</evidence>
<organism evidence="15 16">
    <name type="scientific">Dendrobium thyrsiflorum</name>
    <name type="common">Pinecone-like raceme dendrobium</name>
    <name type="synonym">Orchid</name>
    <dbReference type="NCBI Taxonomy" id="117978"/>
    <lineage>
        <taxon>Eukaryota</taxon>
        <taxon>Viridiplantae</taxon>
        <taxon>Streptophyta</taxon>
        <taxon>Embryophyta</taxon>
        <taxon>Tracheophyta</taxon>
        <taxon>Spermatophyta</taxon>
        <taxon>Magnoliopsida</taxon>
        <taxon>Liliopsida</taxon>
        <taxon>Asparagales</taxon>
        <taxon>Orchidaceae</taxon>
        <taxon>Epidendroideae</taxon>
        <taxon>Malaxideae</taxon>
        <taxon>Dendrobiinae</taxon>
        <taxon>Dendrobium</taxon>
    </lineage>
</organism>
<feature type="transmembrane region" description="Helical" evidence="13">
    <location>
        <begin position="152"/>
        <end position="175"/>
    </location>
</feature>
<comment type="caution">
    <text evidence="15">The sequence shown here is derived from an EMBL/GenBank/DDBJ whole genome shotgun (WGS) entry which is preliminary data.</text>
</comment>
<evidence type="ECO:0000256" key="11">
    <source>
        <dbReference type="ARBA" id="ARBA00047524"/>
    </source>
</evidence>
<evidence type="ECO:0000313" key="16">
    <source>
        <dbReference type="Proteomes" id="UP001552299"/>
    </source>
</evidence>
<keyword evidence="10" id="KW-0739">Sodium transport</keyword>
<evidence type="ECO:0000259" key="14">
    <source>
        <dbReference type="Pfam" id="PF00999"/>
    </source>
</evidence>
<dbReference type="InterPro" id="IPR006153">
    <property type="entry name" value="Cation/H_exchanger_TM"/>
</dbReference>
<comment type="subcellular location">
    <subcellularLocation>
        <location evidence="1">Membrane</location>
        <topology evidence="1">Multi-pass membrane protein</topology>
    </subcellularLocation>
</comment>
<name>A0ABD0UYG4_DENTH</name>
<keyword evidence="5" id="KW-0630">Potassium</keyword>
<gene>
    <name evidence="15" type="ORF">M5K25_015824</name>
</gene>
<keyword evidence="4 13" id="KW-0812">Transmembrane</keyword>
<dbReference type="GO" id="GO:0006814">
    <property type="term" value="P:sodium ion transport"/>
    <property type="evidence" value="ECO:0007669"/>
    <property type="project" value="UniProtKB-KW"/>
</dbReference>
<evidence type="ECO:0000256" key="10">
    <source>
        <dbReference type="ARBA" id="ARBA00023201"/>
    </source>
</evidence>
<dbReference type="GO" id="GO:0016020">
    <property type="term" value="C:membrane"/>
    <property type="evidence" value="ECO:0007669"/>
    <property type="project" value="UniProtKB-SubCell"/>
</dbReference>
<dbReference type="PRINTS" id="PR01084">
    <property type="entry name" value="NAHEXCHNGR"/>
</dbReference>
<dbReference type="EMBL" id="JANQDX010000012">
    <property type="protein sequence ID" value="KAL0915412.1"/>
    <property type="molecule type" value="Genomic_DNA"/>
</dbReference>
<evidence type="ECO:0000256" key="8">
    <source>
        <dbReference type="ARBA" id="ARBA00023065"/>
    </source>
</evidence>
<keyword evidence="3" id="KW-0633">Potassium transport</keyword>
<keyword evidence="6 13" id="KW-1133">Transmembrane helix</keyword>
<evidence type="ECO:0000256" key="7">
    <source>
        <dbReference type="ARBA" id="ARBA00023053"/>
    </source>
</evidence>
<protein>
    <recommendedName>
        <fullName evidence="14">Cation/H+ exchanger transmembrane domain-containing protein</fullName>
    </recommendedName>
</protein>
<reference evidence="15 16" key="1">
    <citation type="journal article" date="2024" name="Plant Biotechnol. J.">
        <title>Dendrobium thyrsiflorum genome and its molecular insights into genes involved in important horticultural traits.</title>
        <authorList>
            <person name="Chen B."/>
            <person name="Wang J.Y."/>
            <person name="Zheng P.J."/>
            <person name="Li K.L."/>
            <person name="Liang Y.M."/>
            <person name="Chen X.F."/>
            <person name="Zhang C."/>
            <person name="Zhao X."/>
            <person name="He X."/>
            <person name="Zhang G.Q."/>
            <person name="Liu Z.J."/>
            <person name="Xu Q."/>
        </authorList>
    </citation>
    <scope>NUCLEOTIDE SEQUENCE [LARGE SCALE GENOMIC DNA]</scope>
    <source>
        <strain evidence="15">GZMU011</strain>
    </source>
</reference>
<dbReference type="Pfam" id="PF00999">
    <property type="entry name" value="Na_H_Exchanger"/>
    <property type="match status" value="1"/>
</dbReference>
<dbReference type="InterPro" id="IPR004709">
    <property type="entry name" value="NaH_exchanger"/>
</dbReference>
<sequence length="256" mass="28064">MHDDRGDDDKTMMKAMHETLDGGDVMRLAVEIEMETEREFDSLACMRGVSERLVVGGFANVSKTEMNLSCYVVACSLQEMVQLSRRVFLPLLTASDYIISKPSGFSLAPKPFFSNFGAIITFAILGTLIASVVTGLLVYLGGLIFIMYRLPLVECMMFGALISATDPVTVLSIFQELGTDMNLYALVFGESVLNDAMAISLYRTMSSVRSHASSGQHFFMLIVRFLETFIGSMSSGSVVLLKTTLAVSCFCSYMNA</sequence>
<dbReference type="PANTHER" id="PTHR10110:SF181">
    <property type="entry name" value="SODIUM_HYDROGEN EXCHANGER"/>
    <property type="match status" value="1"/>
</dbReference>